<evidence type="ECO:0000256" key="11">
    <source>
        <dbReference type="PIRSR" id="PIRSR037215-2"/>
    </source>
</evidence>
<dbReference type="GO" id="GO:0008270">
    <property type="term" value="F:zinc ion binding"/>
    <property type="evidence" value="ECO:0007669"/>
    <property type="project" value="InterPro"/>
</dbReference>
<comment type="similarity">
    <text evidence="2">Belongs to the peptidase M20B family.</text>
</comment>
<feature type="binding site" evidence="11">
    <location>
        <position position="78"/>
    </location>
    <ligand>
        <name>Zn(2+)</name>
        <dbReference type="ChEBI" id="CHEBI:29105"/>
        <label>1</label>
    </ligand>
</feature>
<dbReference type="GO" id="GO:0045148">
    <property type="term" value="F:tripeptide aminopeptidase activity"/>
    <property type="evidence" value="ECO:0007669"/>
    <property type="project" value="UniProtKB-UniRule"/>
</dbReference>
<evidence type="ECO:0000256" key="1">
    <source>
        <dbReference type="ARBA" id="ARBA00000870"/>
    </source>
</evidence>
<sequence length="408" mass="44631">MKAYERLLKYVAINTPCDETSNTTPSSKCQFDLANLLKDEMQSLGVSDIHLTEHCFLYGKLPATKGYENAPALGFIAHIDTVSDYCEHAIQPVITENYNGKDLPLGSSGLILSPDMFEHLKALTGHTLITTDGTTILGADDKAGIAEIMTLVEHLQSQQIPHGSICIAFTPDEEIGTGISLFDVDLFGADFAYTLDGSTEGNLQYENFNAASASFDIHGVSVHPGSAKDTMVNACLLAMEINNLLPSQETPRDTAGYEGFYHLVHMNGDCGHAVLNYIIRDHDNYAFQNRKNHLVSIAEQLNAKWGAGTVELCITDQYYNMKEIIEQNIHLIENAKKACEKVGLIPNVSPIRGGTDGCHLSFRGLPCPDIGTGAHAYHGPYEHISAQSMDKVVDMVIELVKIYSTFSK</sequence>
<dbReference type="InterPro" id="IPR010161">
    <property type="entry name" value="Peptidase_M20B"/>
</dbReference>
<dbReference type="Pfam" id="PF01546">
    <property type="entry name" value="Peptidase_M20"/>
    <property type="match status" value="1"/>
</dbReference>
<dbReference type="InterPro" id="IPR036264">
    <property type="entry name" value="Bact_exopeptidase_dim_dom"/>
</dbReference>
<name>A0A395XKA8_9FIRM</name>
<evidence type="ECO:0000313" key="14">
    <source>
        <dbReference type="EMBL" id="RGW53018.1"/>
    </source>
</evidence>
<dbReference type="SUPFAM" id="SSF53187">
    <property type="entry name" value="Zn-dependent exopeptidases"/>
    <property type="match status" value="1"/>
</dbReference>
<keyword evidence="7 11" id="KW-0862">Zinc</keyword>
<dbReference type="PANTHER" id="PTHR42994">
    <property type="entry name" value="PEPTIDASE T"/>
    <property type="match status" value="1"/>
</dbReference>
<keyword evidence="6 14" id="KW-0378">Hydrolase</keyword>
<evidence type="ECO:0000256" key="2">
    <source>
        <dbReference type="ARBA" id="ARBA00009692"/>
    </source>
</evidence>
<dbReference type="PROSITE" id="PS00759">
    <property type="entry name" value="ARGE_DAPE_CPG2_2"/>
    <property type="match status" value="1"/>
</dbReference>
<keyword evidence="4" id="KW-0645">Protease</keyword>
<dbReference type="AlphaFoldDB" id="A0A395XKA8"/>
<evidence type="ECO:0000256" key="8">
    <source>
        <dbReference type="ARBA" id="ARBA00023049"/>
    </source>
</evidence>
<dbReference type="GO" id="GO:0006508">
    <property type="term" value="P:proteolysis"/>
    <property type="evidence" value="ECO:0007669"/>
    <property type="project" value="UniProtKB-UniRule"/>
</dbReference>
<organism evidence="14 15">
    <name type="scientific">Dorea formicigenerans</name>
    <dbReference type="NCBI Taxonomy" id="39486"/>
    <lineage>
        <taxon>Bacteria</taxon>
        <taxon>Bacillati</taxon>
        <taxon>Bacillota</taxon>
        <taxon>Clostridia</taxon>
        <taxon>Lachnospirales</taxon>
        <taxon>Lachnospiraceae</taxon>
        <taxon>Dorea</taxon>
    </lineage>
</organism>
<feature type="binding site" evidence="11">
    <location>
        <position position="140"/>
    </location>
    <ligand>
        <name>Zn(2+)</name>
        <dbReference type="ChEBI" id="CHEBI:29105"/>
        <label>2</label>
    </ligand>
</feature>
<dbReference type="Proteomes" id="UP000283652">
    <property type="component" value="Unassembled WGS sequence"/>
</dbReference>
<evidence type="ECO:0000256" key="5">
    <source>
        <dbReference type="ARBA" id="ARBA00022723"/>
    </source>
</evidence>
<evidence type="ECO:0000256" key="3">
    <source>
        <dbReference type="ARBA" id="ARBA00022438"/>
    </source>
</evidence>
<keyword evidence="8" id="KW-0482">Metalloprotease</keyword>
<dbReference type="RefSeq" id="WP_118398992.1">
    <property type="nucleotide sequence ID" value="NZ_QRUK01000023.1"/>
</dbReference>
<dbReference type="NCBIfam" id="TIGR01882">
    <property type="entry name" value="peptidase-T"/>
    <property type="match status" value="1"/>
</dbReference>
<feature type="active site" description="Proton acceptor" evidence="10">
    <location>
        <position position="173"/>
    </location>
</feature>
<evidence type="ECO:0000256" key="6">
    <source>
        <dbReference type="ARBA" id="ARBA00022801"/>
    </source>
</evidence>
<dbReference type="PIRSF" id="PIRSF037215">
    <property type="entry name" value="Peptidase_M20B"/>
    <property type="match status" value="1"/>
</dbReference>
<evidence type="ECO:0000256" key="4">
    <source>
        <dbReference type="ARBA" id="ARBA00022670"/>
    </source>
</evidence>
<feature type="binding site" evidence="11">
    <location>
        <position position="378"/>
    </location>
    <ligand>
        <name>Zn(2+)</name>
        <dbReference type="ChEBI" id="CHEBI:29105"/>
        <label>2</label>
    </ligand>
</feature>
<gene>
    <name evidence="14" type="primary">pepT</name>
    <name evidence="14" type="ORF">DWV67_08950</name>
    <name evidence="13" type="ORF">DWY33_11420</name>
</gene>
<protein>
    <recommendedName>
        <fullName evidence="9">Peptidase T</fullName>
        <ecNumber evidence="9">3.4.11.4</ecNumber>
    </recommendedName>
</protein>
<feature type="binding site" evidence="11">
    <location>
        <position position="174"/>
    </location>
    <ligand>
        <name>Zn(2+)</name>
        <dbReference type="ChEBI" id="CHEBI:29105"/>
        <label>2</label>
    </ligand>
</feature>
<accession>A0A395XKA8</accession>
<dbReference type="CDD" id="cd03892">
    <property type="entry name" value="M20_peptT"/>
    <property type="match status" value="1"/>
</dbReference>
<evidence type="ECO:0000313" key="13">
    <source>
        <dbReference type="EMBL" id="RGR57634.1"/>
    </source>
</evidence>
<evidence type="ECO:0000256" key="10">
    <source>
        <dbReference type="PIRSR" id="PIRSR037215-1"/>
    </source>
</evidence>
<comment type="cofactor">
    <cofactor evidence="11">
        <name>Zn(2+)</name>
        <dbReference type="ChEBI" id="CHEBI:29105"/>
    </cofactor>
    <text evidence="11">Binds 2 Zn(2+) ions per subunit.</text>
</comment>
<dbReference type="SUPFAM" id="SSF55031">
    <property type="entry name" value="Bacterial exopeptidase dimerisation domain"/>
    <property type="match status" value="1"/>
</dbReference>
<comment type="caution">
    <text evidence="14">The sequence shown here is derived from an EMBL/GenBank/DDBJ whole genome shotgun (WGS) entry which is preliminary data.</text>
</comment>
<keyword evidence="5 11" id="KW-0479">Metal-binding</keyword>
<evidence type="ECO:0000256" key="7">
    <source>
        <dbReference type="ARBA" id="ARBA00022833"/>
    </source>
</evidence>
<dbReference type="PANTHER" id="PTHR42994:SF1">
    <property type="entry name" value="PEPTIDASE T"/>
    <property type="match status" value="1"/>
</dbReference>
<dbReference type="EMBL" id="QSAJ01000019">
    <property type="protein sequence ID" value="RGW53018.1"/>
    <property type="molecule type" value="Genomic_DNA"/>
</dbReference>
<proteinExistence type="inferred from homology"/>
<dbReference type="InterPro" id="IPR001261">
    <property type="entry name" value="ArgE/DapE_CS"/>
</dbReference>
<dbReference type="Proteomes" id="UP000266376">
    <property type="component" value="Unassembled WGS sequence"/>
</dbReference>
<evidence type="ECO:0000256" key="9">
    <source>
        <dbReference type="NCBIfam" id="TIGR01882"/>
    </source>
</evidence>
<dbReference type="PROSITE" id="PS00758">
    <property type="entry name" value="ARGE_DAPE_CPG2_1"/>
    <property type="match status" value="1"/>
</dbReference>
<dbReference type="NCBIfam" id="NF009920">
    <property type="entry name" value="PRK13381.1"/>
    <property type="match status" value="1"/>
</dbReference>
<dbReference type="Gene3D" id="3.40.630.10">
    <property type="entry name" value="Zn peptidases"/>
    <property type="match status" value="1"/>
</dbReference>
<dbReference type="NCBIfam" id="NF003976">
    <property type="entry name" value="PRK05469.1"/>
    <property type="match status" value="1"/>
</dbReference>
<feature type="domain" description="Peptidase M20 dimerisation" evidence="12">
    <location>
        <begin position="205"/>
        <end position="304"/>
    </location>
</feature>
<dbReference type="InterPro" id="IPR002933">
    <property type="entry name" value="Peptidase_M20"/>
</dbReference>
<dbReference type="InterPro" id="IPR011650">
    <property type="entry name" value="Peptidase_M20_dimer"/>
</dbReference>
<comment type="catalytic activity">
    <reaction evidence="1">
        <text>Release of the N-terminal residue from a tripeptide.</text>
        <dbReference type="EC" id="3.4.11.4"/>
    </reaction>
</comment>
<evidence type="ECO:0000313" key="16">
    <source>
        <dbReference type="Proteomes" id="UP000283652"/>
    </source>
</evidence>
<feature type="active site" evidence="10">
    <location>
        <position position="80"/>
    </location>
</feature>
<dbReference type="GO" id="GO:0006518">
    <property type="term" value="P:peptide metabolic process"/>
    <property type="evidence" value="ECO:0007669"/>
    <property type="project" value="InterPro"/>
</dbReference>
<dbReference type="GO" id="GO:0008237">
    <property type="term" value="F:metallopeptidase activity"/>
    <property type="evidence" value="ECO:0007669"/>
    <property type="project" value="UniProtKB-KW"/>
</dbReference>
<reference evidence="15 16" key="1">
    <citation type="submission" date="2018-08" db="EMBL/GenBank/DDBJ databases">
        <title>A genome reference for cultivated species of the human gut microbiota.</title>
        <authorList>
            <person name="Zou Y."/>
            <person name="Xue W."/>
            <person name="Luo G."/>
        </authorList>
    </citation>
    <scope>NUCLEOTIDE SEQUENCE [LARGE SCALE GENOMIC DNA]</scope>
    <source>
        <strain evidence="14 15">AF12-11</strain>
        <strain evidence="13 16">AF25-11</strain>
    </source>
</reference>
<dbReference type="EC" id="3.4.11.4" evidence="9"/>
<dbReference type="Pfam" id="PF07687">
    <property type="entry name" value="M20_dimer"/>
    <property type="match status" value="1"/>
</dbReference>
<dbReference type="EMBL" id="QRUK01000023">
    <property type="protein sequence ID" value="RGR57634.1"/>
    <property type="molecule type" value="Genomic_DNA"/>
</dbReference>
<evidence type="ECO:0000259" key="12">
    <source>
        <dbReference type="Pfam" id="PF07687"/>
    </source>
</evidence>
<keyword evidence="3 14" id="KW-0031">Aminopeptidase</keyword>
<feature type="binding site" evidence="11">
    <location>
        <position position="140"/>
    </location>
    <ligand>
        <name>Zn(2+)</name>
        <dbReference type="ChEBI" id="CHEBI:29105"/>
        <label>1</label>
    </ligand>
</feature>
<evidence type="ECO:0000313" key="15">
    <source>
        <dbReference type="Proteomes" id="UP000266376"/>
    </source>
</evidence>
<dbReference type="Gene3D" id="3.30.70.360">
    <property type="match status" value="1"/>
</dbReference>
<feature type="binding site" evidence="11">
    <location>
        <position position="196"/>
    </location>
    <ligand>
        <name>Zn(2+)</name>
        <dbReference type="ChEBI" id="CHEBI:29105"/>
        <label>1</label>
    </ligand>
</feature>